<dbReference type="GO" id="GO:0004565">
    <property type="term" value="F:beta-galactosidase activity"/>
    <property type="evidence" value="ECO:0007669"/>
    <property type="project" value="UniProtKB-EC"/>
</dbReference>
<evidence type="ECO:0000313" key="15">
    <source>
        <dbReference type="Proteomes" id="UP000509302"/>
    </source>
</evidence>
<dbReference type="KEGG" id="cagg:HYG79_04565"/>
<dbReference type="InterPro" id="IPR050347">
    <property type="entry name" value="Bact_Beta-galactosidase"/>
</dbReference>
<dbReference type="Pfam" id="PF16353">
    <property type="entry name" value="LacZ_4"/>
    <property type="match status" value="1"/>
</dbReference>
<comment type="subunit">
    <text evidence="5">Monomer.</text>
</comment>
<dbReference type="InterPro" id="IPR011013">
    <property type="entry name" value="Gal_mutarotase_sf_dom"/>
</dbReference>
<dbReference type="FunFam" id="3.20.20.80:FF:000018">
    <property type="entry name" value="Beta-galactosidase"/>
    <property type="match status" value="1"/>
</dbReference>
<keyword evidence="10 12" id="KW-0326">Glycosidase</keyword>
<evidence type="ECO:0000259" key="13">
    <source>
        <dbReference type="SMART" id="SM01038"/>
    </source>
</evidence>
<dbReference type="PANTHER" id="PTHR46323:SF2">
    <property type="entry name" value="BETA-GALACTOSIDASE"/>
    <property type="match status" value="1"/>
</dbReference>
<comment type="similarity">
    <text evidence="4 12">Belongs to the glycosyl hydrolase 2 family.</text>
</comment>
<dbReference type="SUPFAM" id="SSF49785">
    <property type="entry name" value="Galactose-binding domain-like"/>
    <property type="match status" value="1"/>
</dbReference>
<dbReference type="PANTHER" id="PTHR46323">
    <property type="entry name" value="BETA-GALACTOSIDASE"/>
    <property type="match status" value="1"/>
</dbReference>
<name>A0A7H9AMG7_9FLAO</name>
<evidence type="ECO:0000256" key="1">
    <source>
        <dbReference type="ARBA" id="ARBA00001412"/>
    </source>
</evidence>
<dbReference type="InterPro" id="IPR006103">
    <property type="entry name" value="Glyco_hydro_2_cat"/>
</dbReference>
<dbReference type="GO" id="GO:0005990">
    <property type="term" value="P:lactose catabolic process"/>
    <property type="evidence" value="ECO:0007669"/>
    <property type="project" value="TreeGrafter"/>
</dbReference>
<evidence type="ECO:0000256" key="8">
    <source>
        <dbReference type="ARBA" id="ARBA00022801"/>
    </source>
</evidence>
<evidence type="ECO:0000256" key="3">
    <source>
        <dbReference type="ARBA" id="ARBA00001959"/>
    </source>
</evidence>
<dbReference type="PRINTS" id="PR00132">
    <property type="entry name" value="GLHYDRLASE2"/>
</dbReference>
<dbReference type="InterPro" id="IPR006101">
    <property type="entry name" value="Glyco_hydro_2"/>
</dbReference>
<dbReference type="Gene3D" id="2.70.98.10">
    <property type="match status" value="1"/>
</dbReference>
<dbReference type="PROSITE" id="PS51257">
    <property type="entry name" value="PROKAR_LIPOPROTEIN"/>
    <property type="match status" value="1"/>
</dbReference>
<organism evidence="14 15">
    <name type="scientific">Costertonia aggregata</name>
    <dbReference type="NCBI Taxonomy" id="343403"/>
    <lineage>
        <taxon>Bacteria</taxon>
        <taxon>Pseudomonadati</taxon>
        <taxon>Bacteroidota</taxon>
        <taxon>Flavobacteriia</taxon>
        <taxon>Flavobacteriales</taxon>
        <taxon>Flavobacteriaceae</taxon>
        <taxon>Costertonia</taxon>
    </lineage>
</organism>
<dbReference type="Gene3D" id="2.60.40.10">
    <property type="entry name" value="Immunoglobulins"/>
    <property type="match status" value="2"/>
</dbReference>
<dbReference type="EMBL" id="CP058595">
    <property type="protein sequence ID" value="QLG44650.1"/>
    <property type="molecule type" value="Genomic_DNA"/>
</dbReference>
<gene>
    <name evidence="14" type="ORF">HYG79_04565</name>
</gene>
<dbReference type="Pfam" id="PF02836">
    <property type="entry name" value="Glyco_hydro_2_C"/>
    <property type="match status" value="1"/>
</dbReference>
<dbReference type="InterPro" id="IPR032312">
    <property type="entry name" value="LacZ_4"/>
</dbReference>
<dbReference type="GO" id="GO:0030246">
    <property type="term" value="F:carbohydrate binding"/>
    <property type="evidence" value="ECO:0007669"/>
    <property type="project" value="InterPro"/>
</dbReference>
<dbReference type="InterPro" id="IPR008979">
    <property type="entry name" value="Galactose-bd-like_sf"/>
</dbReference>
<evidence type="ECO:0000256" key="11">
    <source>
        <dbReference type="ARBA" id="ARBA00032230"/>
    </source>
</evidence>
<reference evidence="14 15" key="1">
    <citation type="journal article" date="2006" name="Int. J. Syst. Evol. Microbiol.">
        <title>Costertonia aggregata gen. nov., sp. nov., a mesophilic marine bacterium of the family Flavobacteriaceae, isolated from a mature biofilm.</title>
        <authorList>
            <person name="Kwon K.K."/>
            <person name="Lee Y.K."/>
            <person name="Lee H.K."/>
        </authorList>
    </citation>
    <scope>NUCLEOTIDE SEQUENCE [LARGE SCALE GENOMIC DNA]</scope>
    <source>
        <strain evidence="14 15">KCCM 42265</strain>
    </source>
</reference>
<dbReference type="EC" id="3.2.1.23" evidence="6 12"/>
<evidence type="ECO:0000256" key="12">
    <source>
        <dbReference type="RuleBase" id="RU361154"/>
    </source>
</evidence>
<keyword evidence="8 12" id="KW-0378">Hydrolase</keyword>
<evidence type="ECO:0000256" key="4">
    <source>
        <dbReference type="ARBA" id="ARBA00007401"/>
    </source>
</evidence>
<dbReference type="Gene3D" id="2.60.120.260">
    <property type="entry name" value="Galactose-binding domain-like"/>
    <property type="match status" value="1"/>
</dbReference>
<dbReference type="InterPro" id="IPR023230">
    <property type="entry name" value="Glyco_hydro_2_CS"/>
</dbReference>
<dbReference type="InterPro" id="IPR006102">
    <property type="entry name" value="Ig-like_GH2"/>
</dbReference>
<dbReference type="InterPro" id="IPR006104">
    <property type="entry name" value="Glyco_hydro_2_N"/>
</dbReference>
<evidence type="ECO:0000256" key="2">
    <source>
        <dbReference type="ARBA" id="ARBA00001913"/>
    </source>
</evidence>
<dbReference type="GO" id="GO:0009341">
    <property type="term" value="C:beta-galactosidase complex"/>
    <property type="evidence" value="ECO:0007669"/>
    <property type="project" value="InterPro"/>
</dbReference>
<dbReference type="InterPro" id="IPR013783">
    <property type="entry name" value="Ig-like_fold"/>
</dbReference>
<comment type="cofactor">
    <cofactor evidence="3">
        <name>Na(+)</name>
        <dbReference type="ChEBI" id="CHEBI:29101"/>
    </cofactor>
</comment>
<dbReference type="RefSeq" id="WP_179240984.1">
    <property type="nucleotide sequence ID" value="NZ_CP058595.1"/>
</dbReference>
<evidence type="ECO:0000313" key="14">
    <source>
        <dbReference type="EMBL" id="QLG44650.1"/>
    </source>
</evidence>
<keyword evidence="15" id="KW-1185">Reference proteome</keyword>
<evidence type="ECO:0000256" key="6">
    <source>
        <dbReference type="ARBA" id="ARBA00012756"/>
    </source>
</evidence>
<dbReference type="SUPFAM" id="SSF49303">
    <property type="entry name" value="beta-Galactosidase/glucuronidase domain"/>
    <property type="match status" value="2"/>
</dbReference>
<dbReference type="AlphaFoldDB" id="A0A7H9AMG7"/>
<dbReference type="InterPro" id="IPR014718">
    <property type="entry name" value="GH-type_carb-bd"/>
</dbReference>
<dbReference type="SMART" id="SM01038">
    <property type="entry name" value="Bgal_small_N"/>
    <property type="match status" value="1"/>
</dbReference>
<evidence type="ECO:0000256" key="9">
    <source>
        <dbReference type="ARBA" id="ARBA00022837"/>
    </source>
</evidence>
<comment type="catalytic activity">
    <reaction evidence="1 12">
        <text>Hydrolysis of terminal non-reducing beta-D-galactose residues in beta-D-galactosides.</text>
        <dbReference type="EC" id="3.2.1.23"/>
    </reaction>
</comment>
<dbReference type="PROSITE" id="PS00719">
    <property type="entry name" value="GLYCOSYL_HYDROL_F2_1"/>
    <property type="match status" value="1"/>
</dbReference>
<dbReference type="SUPFAM" id="SSF74650">
    <property type="entry name" value="Galactose mutarotase-like"/>
    <property type="match status" value="1"/>
</dbReference>
<evidence type="ECO:0000256" key="5">
    <source>
        <dbReference type="ARBA" id="ARBA00011245"/>
    </source>
</evidence>
<dbReference type="Pfam" id="PF00703">
    <property type="entry name" value="Glyco_hydro_2"/>
    <property type="match status" value="1"/>
</dbReference>
<proteinExistence type="inferred from homology"/>
<dbReference type="Pfam" id="PF02929">
    <property type="entry name" value="Bgal_small_N"/>
    <property type="match status" value="1"/>
</dbReference>
<comment type="cofactor">
    <cofactor evidence="2">
        <name>Ca(2+)</name>
        <dbReference type="ChEBI" id="CHEBI:29108"/>
    </cofactor>
</comment>
<accession>A0A7H9AMG7</accession>
<dbReference type="SUPFAM" id="SSF51445">
    <property type="entry name" value="(Trans)glycosidases"/>
    <property type="match status" value="1"/>
</dbReference>
<evidence type="ECO:0000256" key="10">
    <source>
        <dbReference type="ARBA" id="ARBA00023295"/>
    </source>
</evidence>
<dbReference type="InterPro" id="IPR036156">
    <property type="entry name" value="Beta-gal/glucu_dom_sf"/>
</dbReference>
<protein>
    <recommendedName>
        <fullName evidence="7 12">Beta-galactosidase</fullName>
        <ecNumber evidence="6 12">3.2.1.23</ecNumber>
    </recommendedName>
    <alternativeName>
        <fullName evidence="11 12">Lactase</fullName>
    </alternativeName>
</protein>
<dbReference type="Proteomes" id="UP000509302">
    <property type="component" value="Chromosome"/>
</dbReference>
<dbReference type="InterPro" id="IPR004199">
    <property type="entry name" value="B-gal_small/dom_5"/>
</dbReference>
<sequence length="1059" mass="122175">MHKYILIAFLLTAISCKNKIERPVYSSEKWENPEWEDPGVFQINREQPRATFYMYPNNSKVKPSWEDSPLYQSLNGNWKFYYAENPMARPSDFHKEDFNLDGWDEIKVPSNWEMQGFGIPIYTNITYVFPKNPPFIQHDINNVGSYKRSFEIKDNWQDKDIFLHFEGVSGAMYVWVNGQKVGYSEGSKTPAEFNITPFTRKGRNDLAVQVLRWSDASYMEDQDFWRLSGIERDVYLYAQDKLALNDVKIISGLQNNYRDGVFTIDLELINSTNSTEEREIKVRLLDDTKEILKFSKKTEFPKGRSSVTFRNVIPDIKTWDAENPNLYTVAIDVGDKKSLLKTGFRTVEIKNNQVLVNGKAVLFKGVNLHDHDETTGHVISRELTLRDLKLMKENNVNAIRCSHYPKNPFFYGLCDEYGFYVIDEANIETHGMGTTNQGLDNNKEAQKIHPAYRTEWKPAHLDRTKRMFERDKNHTSIITWSLGNEAGNGKNFHATYEWLKQRDSTRPVQYEGATAYENTDIQAPMYMRIPAMIAYAENHPKRPLIQCEYAHAMGNSLGNFQDYWDVIERYDIMQGGYIWDWVDQGILTQNDKGEKFWAYGGDLGGANIQNDGNFCLNGVVNPDRTPQSSLVELKKVYQYIKFEADNPQSGIVKVLNGYDFTNLGDFEISWELLENGEPLSEGVLDIIQLAPKQSTMIKIDLPRLNVSDKEYLLNLYAKTRIKKPLLKAGHLIAYEQFEMGTYKTEPSTVENNSTFNIAIKDSLLTIFDKTVKVVFNKNTGKLFELDYGNGNILIKGATPNFWRAPTDNDFGYNMPEKFKVWKEANNIQTLKSFRIKTDNREQALNNSTKLEDIKSVVVESIFELPSVKGHIAIHYTFGQNGTISVHNKLNNISLDLPPIPRFGNNFIIKKDYNIVNWYGRGPHENYQDRKTAALVGKYKATVNDLYFAYIRPQENGYRTGIRKVSFTNEKGEGLQMTRVSDNLSFSAHHQYNSDFDAGMKKQHRHTTDIPKRDLVNINIDYKQMGVGGDDSWSAQPHDEYKIFPYDLEYAYVISPISKD</sequence>
<dbReference type="Pfam" id="PF02837">
    <property type="entry name" value="Glyco_hydro_2_N"/>
    <property type="match status" value="1"/>
</dbReference>
<feature type="domain" description="Beta galactosidase small chain/" evidence="13">
    <location>
        <begin position="765"/>
        <end position="1054"/>
    </location>
</feature>
<keyword evidence="9" id="KW-0106">Calcium</keyword>
<dbReference type="Gene3D" id="3.20.20.80">
    <property type="entry name" value="Glycosidases"/>
    <property type="match status" value="1"/>
</dbReference>
<evidence type="ECO:0000256" key="7">
    <source>
        <dbReference type="ARBA" id="ARBA00013303"/>
    </source>
</evidence>
<dbReference type="InterPro" id="IPR017853">
    <property type="entry name" value="GH"/>
</dbReference>